<dbReference type="PANTHER" id="PTHR11614">
    <property type="entry name" value="PHOSPHOLIPASE-RELATED"/>
    <property type="match status" value="1"/>
</dbReference>
<accession>A0ABT5J0H4</accession>
<gene>
    <name evidence="2" type="ORF">PQU95_13210</name>
</gene>
<name>A0ABT5J0H4_9NEIS</name>
<dbReference type="InterPro" id="IPR022742">
    <property type="entry name" value="Hydrolase_4"/>
</dbReference>
<proteinExistence type="predicted"/>
<protein>
    <submittedName>
        <fullName evidence="2">Lysophospholipase</fullName>
    </submittedName>
</protein>
<dbReference type="InterPro" id="IPR017208">
    <property type="entry name" value="UCP037442_abhydr"/>
</dbReference>
<dbReference type="InterPro" id="IPR029058">
    <property type="entry name" value="AB_hydrolase_fold"/>
</dbReference>
<dbReference type="EMBL" id="JAQQLF010000016">
    <property type="protein sequence ID" value="MDC7718172.1"/>
    <property type="molecule type" value="Genomic_DNA"/>
</dbReference>
<feature type="domain" description="Serine aminopeptidase S33" evidence="1">
    <location>
        <begin position="25"/>
        <end position="287"/>
    </location>
</feature>
<evidence type="ECO:0000313" key="2">
    <source>
        <dbReference type="EMBL" id="MDC7718172.1"/>
    </source>
</evidence>
<organism evidence="2 3">
    <name type="scientific">Vogesella aquatica</name>
    <dbReference type="NCBI Taxonomy" id="2984206"/>
    <lineage>
        <taxon>Bacteria</taxon>
        <taxon>Pseudomonadati</taxon>
        <taxon>Pseudomonadota</taxon>
        <taxon>Betaproteobacteria</taxon>
        <taxon>Neisseriales</taxon>
        <taxon>Chromobacteriaceae</taxon>
        <taxon>Vogesella</taxon>
    </lineage>
</organism>
<dbReference type="Pfam" id="PF12146">
    <property type="entry name" value="Hydrolase_4"/>
    <property type="match status" value="1"/>
</dbReference>
<dbReference type="Gene3D" id="3.40.50.1820">
    <property type="entry name" value="alpha/beta hydrolase"/>
    <property type="match status" value="1"/>
</dbReference>
<dbReference type="PIRSF" id="PIRSF037442">
    <property type="entry name" value="UCP037442_abhydr"/>
    <property type="match status" value="1"/>
</dbReference>
<dbReference type="SUPFAM" id="SSF53474">
    <property type="entry name" value="alpha/beta-Hydrolases"/>
    <property type="match status" value="1"/>
</dbReference>
<dbReference type="Proteomes" id="UP001219956">
    <property type="component" value="Unassembled WGS sequence"/>
</dbReference>
<sequence>MTQTFRLSASDEADIHGCCWLPGGAPRAVVVISHGMSEYGGRYQALAQKLVLAGYAVYAHDHRGHGRHALLPGWFAEQGGWQRVVDDLREVVDYARQQHERPVVLYGHSMGSFVARAFILRYGQRLAGMVLSATGYRQRYLSRVMRGVARLAARLGGASKPSTFMTALVFGSFNLGFLPARTRLDWLSRDTAQVDAYIADPLCGQHPTPQLWIDLFGGIIALELGEADGRALPKTCPVWLQAGSRDPVSLGKFGLGQLASRYRTAGMQDVSVTVYPGGRHEMHNETNRAQLEADLLAWLNRISA</sequence>
<evidence type="ECO:0000313" key="3">
    <source>
        <dbReference type="Proteomes" id="UP001219956"/>
    </source>
</evidence>
<keyword evidence="3" id="KW-1185">Reference proteome</keyword>
<evidence type="ECO:0000259" key="1">
    <source>
        <dbReference type="Pfam" id="PF12146"/>
    </source>
</evidence>
<reference evidence="2 3" key="1">
    <citation type="submission" date="2023-01" db="EMBL/GenBank/DDBJ databases">
        <title>Novel species of the genus Vogesella isolated from rivers.</title>
        <authorList>
            <person name="Lu H."/>
        </authorList>
    </citation>
    <scope>NUCLEOTIDE SEQUENCE [LARGE SCALE GENOMIC DNA]</scope>
    <source>
        <strain evidence="2 3">DC21W</strain>
    </source>
</reference>
<comment type="caution">
    <text evidence="2">The sequence shown here is derived from an EMBL/GenBank/DDBJ whole genome shotgun (WGS) entry which is preliminary data.</text>
</comment>
<dbReference type="InterPro" id="IPR051044">
    <property type="entry name" value="MAG_DAG_Lipase"/>
</dbReference>
<dbReference type="RefSeq" id="WP_272752438.1">
    <property type="nucleotide sequence ID" value="NZ_JAQQLF010000016.1"/>
</dbReference>